<name>A0ACB8QTV5_9AGAM</name>
<proteinExistence type="predicted"/>
<dbReference type="EMBL" id="MU273490">
    <property type="protein sequence ID" value="KAI0035097.1"/>
    <property type="molecule type" value="Genomic_DNA"/>
</dbReference>
<gene>
    <name evidence="1" type="ORF">K488DRAFT_44136</name>
</gene>
<reference evidence="1" key="1">
    <citation type="submission" date="2021-02" db="EMBL/GenBank/DDBJ databases">
        <authorList>
            <consortium name="DOE Joint Genome Institute"/>
            <person name="Ahrendt S."/>
            <person name="Looney B.P."/>
            <person name="Miyauchi S."/>
            <person name="Morin E."/>
            <person name="Drula E."/>
            <person name="Courty P.E."/>
            <person name="Chicoki N."/>
            <person name="Fauchery L."/>
            <person name="Kohler A."/>
            <person name="Kuo A."/>
            <person name="Labutti K."/>
            <person name="Pangilinan J."/>
            <person name="Lipzen A."/>
            <person name="Riley R."/>
            <person name="Andreopoulos W."/>
            <person name="He G."/>
            <person name="Johnson J."/>
            <person name="Barry K.W."/>
            <person name="Grigoriev I.V."/>
            <person name="Nagy L."/>
            <person name="Hibbett D."/>
            <person name="Henrissat B."/>
            <person name="Matheny P.B."/>
            <person name="Labbe J."/>
            <person name="Martin F."/>
        </authorList>
    </citation>
    <scope>NUCLEOTIDE SEQUENCE</scope>
    <source>
        <strain evidence="1">EC-137</strain>
    </source>
</reference>
<comment type="caution">
    <text evidence="1">The sequence shown here is derived from an EMBL/GenBank/DDBJ whole genome shotgun (WGS) entry which is preliminary data.</text>
</comment>
<keyword evidence="2" id="KW-1185">Reference proteome</keyword>
<organism evidence="1 2">
    <name type="scientific">Vararia minispora EC-137</name>
    <dbReference type="NCBI Taxonomy" id="1314806"/>
    <lineage>
        <taxon>Eukaryota</taxon>
        <taxon>Fungi</taxon>
        <taxon>Dikarya</taxon>
        <taxon>Basidiomycota</taxon>
        <taxon>Agaricomycotina</taxon>
        <taxon>Agaricomycetes</taxon>
        <taxon>Russulales</taxon>
        <taxon>Lachnocladiaceae</taxon>
        <taxon>Vararia</taxon>
    </lineage>
</organism>
<sequence length="1217" mass="136331">MSLPTPRRTNRATPHLEPARTPPRRYARASSSRPTSRLATPVRIQDKDRLPPVLDNASHVSSAGASMDIDEESFPQTDREPKPDTVFAKSKEFTVSLHSHLPEEVRHLLRNADFFRGAYSGDVDPTTEFSLVTTAQTCYIWQHTQALTGAPTCYIFPCPADRVVRNPPFHAFVPRTNLREPGLILMSPTGEIRFWDNIGIGLAGGDHYFKAVLDLKAGETATSLIRSDPQTYVVSTSEGNLYRLNLTSSGGKHHLASRRFSRPQSSFSLSSIFPLLAPTALHPESGNIATIALGETSNSGRDVWAIVDKHVQQWNMTAEGWEMLVRQHDIRSILVPEILDHFGAASDAVLDLELLDMASGSRPNGRLDVLVSHVPLVDVDSMSMMDVPRRMYMIVQLDILVDSLQVIRIITVPYQSTFGLSQPPVAPQLQLMLNGLLFVVQFGDAITICARDNDYQDRIVLKSAEDRTLGVGVIDAHSELLILSATTLMKVVVDYDEVSAFDYESGQSGLIKDIMTQAILYGSYPGNPLHFGFPPEVDEDSLMSGAEMLSTAILKSDFELVKDSNDISSQIATRKERLSFLIKFINENGVLGKVGHVFSQRTRQRLAIDAEKLHAAHQLWSRFDEFLAQGHRRSVVNDAIIAYMFKIGEGHHEDLVRAFFRLHVTDLGRLVPYIWETTRDMERRRSTDRAMVLSESGTAILTILDCALEYREYNKGVYGLELPLLDPWTSGDHIMNALLKVYESNLHFVSGASDYGSDTDIELKSRLPNFAAVIFACFTERIGYLTSFAFSDPKMESARVVRQALFDDLRPTILQTDLIKHGFVDDAFHLAEKYLDYRNLAALCNMDVVYPPDQNPYAARTVDYVRRFREPFASELLQWYITNGAYRKRGTFTETERLGEELMDKFLTIEQYPAISWIHDLRKERFSPAADALIEESRKASDVAVRQVMLSIGRLAYLAEEQEGAHKGYDQSFDLTDALGALDVQNEIFKAFHLTLAEVHGRHPIDKQVELISRAKAARIAGTRAQLLVFKQLVKKILLGKALAVEELADVLSLKDNTEEDKYGKVGVHDYATALHLLSRAKELPTERREAAFAAVWRRVYLHDDWHEIHRTAGKTDGESRARFEATALYETIRATVTTDRLPPGYVLSPSQSAEPPSPAVIQARHAGAAPEQLEALITDAQAECNEVLSYELDEDFERAKSEVVLARFGGRSPQLA</sequence>
<evidence type="ECO:0000313" key="1">
    <source>
        <dbReference type="EMBL" id="KAI0035097.1"/>
    </source>
</evidence>
<accession>A0ACB8QTV5</accession>
<reference evidence="1" key="2">
    <citation type="journal article" date="2022" name="New Phytol.">
        <title>Evolutionary transition to the ectomycorrhizal habit in the genomes of a hyperdiverse lineage of mushroom-forming fungi.</title>
        <authorList>
            <person name="Looney B."/>
            <person name="Miyauchi S."/>
            <person name="Morin E."/>
            <person name="Drula E."/>
            <person name="Courty P.E."/>
            <person name="Kohler A."/>
            <person name="Kuo A."/>
            <person name="LaButti K."/>
            <person name="Pangilinan J."/>
            <person name="Lipzen A."/>
            <person name="Riley R."/>
            <person name="Andreopoulos W."/>
            <person name="He G."/>
            <person name="Johnson J."/>
            <person name="Nolan M."/>
            <person name="Tritt A."/>
            <person name="Barry K.W."/>
            <person name="Grigoriev I.V."/>
            <person name="Nagy L.G."/>
            <person name="Hibbett D."/>
            <person name="Henrissat B."/>
            <person name="Matheny P.B."/>
            <person name="Labbe J."/>
            <person name="Martin F.M."/>
        </authorList>
    </citation>
    <scope>NUCLEOTIDE SEQUENCE</scope>
    <source>
        <strain evidence="1">EC-137</strain>
    </source>
</reference>
<evidence type="ECO:0000313" key="2">
    <source>
        <dbReference type="Proteomes" id="UP000814128"/>
    </source>
</evidence>
<protein>
    <submittedName>
        <fullName evidence="1">Uncharacterized protein</fullName>
    </submittedName>
</protein>
<dbReference type="Proteomes" id="UP000814128">
    <property type="component" value="Unassembled WGS sequence"/>
</dbReference>